<reference evidence="7" key="1">
    <citation type="journal article" date="2023" name="Mol. Phylogenet. Evol.">
        <title>Genome-scale phylogeny and comparative genomics of the fungal order Sordariales.</title>
        <authorList>
            <person name="Hensen N."/>
            <person name="Bonometti L."/>
            <person name="Westerberg I."/>
            <person name="Brannstrom I.O."/>
            <person name="Guillou S."/>
            <person name="Cros-Aarteil S."/>
            <person name="Calhoun S."/>
            <person name="Haridas S."/>
            <person name="Kuo A."/>
            <person name="Mondo S."/>
            <person name="Pangilinan J."/>
            <person name="Riley R."/>
            <person name="LaButti K."/>
            <person name="Andreopoulos B."/>
            <person name="Lipzen A."/>
            <person name="Chen C."/>
            <person name="Yan M."/>
            <person name="Daum C."/>
            <person name="Ng V."/>
            <person name="Clum A."/>
            <person name="Steindorff A."/>
            <person name="Ohm R.A."/>
            <person name="Martin F."/>
            <person name="Silar P."/>
            <person name="Natvig D.O."/>
            <person name="Lalanne C."/>
            <person name="Gautier V."/>
            <person name="Ament-Velasquez S.L."/>
            <person name="Kruys A."/>
            <person name="Hutchinson M.I."/>
            <person name="Powell A.J."/>
            <person name="Barry K."/>
            <person name="Miller A.N."/>
            <person name="Grigoriev I.V."/>
            <person name="Debuchy R."/>
            <person name="Gladieux P."/>
            <person name="Hiltunen Thoren M."/>
            <person name="Johannesson H."/>
        </authorList>
    </citation>
    <scope>NUCLEOTIDE SEQUENCE</scope>
    <source>
        <strain evidence="7">CBS 538.74</strain>
    </source>
</reference>
<dbReference type="GO" id="GO:0016929">
    <property type="term" value="F:deSUMOylase activity"/>
    <property type="evidence" value="ECO:0007669"/>
    <property type="project" value="TreeGrafter"/>
</dbReference>
<feature type="compositionally biased region" description="Basic and acidic residues" evidence="5">
    <location>
        <begin position="863"/>
        <end position="873"/>
    </location>
</feature>
<keyword evidence="4" id="KW-0788">Thiol protease</keyword>
<dbReference type="InterPro" id="IPR038765">
    <property type="entry name" value="Papain-like_cys_pep_sf"/>
</dbReference>
<dbReference type="PROSITE" id="PS50600">
    <property type="entry name" value="ULP_PROTEASE"/>
    <property type="match status" value="1"/>
</dbReference>
<dbReference type="GO" id="GO:0005634">
    <property type="term" value="C:nucleus"/>
    <property type="evidence" value="ECO:0007669"/>
    <property type="project" value="TreeGrafter"/>
</dbReference>
<evidence type="ECO:0000256" key="4">
    <source>
        <dbReference type="ARBA" id="ARBA00022807"/>
    </source>
</evidence>
<protein>
    <recommendedName>
        <fullName evidence="6">Ubiquitin-like protease family profile domain-containing protein</fullName>
    </recommendedName>
</protein>
<dbReference type="EMBL" id="MU856892">
    <property type="protein sequence ID" value="KAK4155250.1"/>
    <property type="molecule type" value="Genomic_DNA"/>
</dbReference>
<comment type="caution">
    <text evidence="7">The sequence shown here is derived from an EMBL/GenBank/DDBJ whole genome shotgun (WGS) entry which is preliminary data.</text>
</comment>
<feature type="domain" description="Ubiquitin-like protease family profile" evidence="6">
    <location>
        <begin position="1018"/>
        <end position="1189"/>
    </location>
</feature>
<sequence length="1229" mass="138986">MPSQASTPRTTRNSRGLRSSTGLFSADSCLGDSARVSRRRRSSGTPSRANLALSLPTAADPATPTPRARFAVPSPSPVQTLALEAIPEEQQQLATPPPTAIPAAVRPSIYPPPVTLPPATPHAFASLPRTSSPPEHPRITAIRSTPTGSARRNASPRTPVRCTRYLTRFVDVTPSTSPAPAPRSPGSETQLFRQRRGQEGEEEFARELWIAIRNDHYMRGCWCGPPNIYNSREEAEVAGGHLRFYVAGSERKNLRVLQKKDDFGWHCSCGNNDYQAVYAALINSNGKRPAEDTEIDLISQNQNSESGQSIDRVVPTPAVPTLAEEARLQAPDTTQAEAPAPAQSMWWAQACGLVSRAVATMGSPLVTLFGTLREQFRGDAFETLDTRRKDADNDIIIVKRLKRQAPVSPTEQSPSEDEDDGFDDLLWAEDPTKRIGSEVILNLQNTFANQREIIDAGCVIGGSSIADIQMQIQDGYDLETSIVIHRYREYKYGPTLPEAPYVEQATKFRDAAGNYRQGLENILDFLEKIYDHNKFEDLKRKYSALPRRLPLNDIVFRQISKMVAEFLGFFCSLNNEHEINTATLEAISQMIVDANAVHKQEMLPSYVQLKHNPMESMPGYFPEDKVSALEEIPAEEIEIHHLYDYRYPEQGPSNWEEQIRPGDYRLVAKPKGILKPSKEWLVPASPRYVSTPEKTRKLAFINPVSKFIPPRNIPSKVMTPQEADQIVKAKLKAEVLRDEHSIRMFEAARTVPRQQDRSLNFEDKWNLEALERDDQEMGLTYHAKKYDGFLSDLQDDLEKRAEEDKENRTKPTIRLTPRQRIVRIPLPPLPSTPEMRRRTAHLFKDDTDSPATSTPEINPLMRPKVEEQPTKPAEKKKRAHRTLEEFLADDEDDLEISVAKLQQLQIDRQIRDEFESGVRRGIEEKRKREEEEALRAEQRRIQEERRREAEERRRKDEARRREQADRRQKEADEFAALTGLRPPTRPLIASLSNDWDSKVANAARANPAAELVKTLEGQPLTRRDFEEKLLPPTAWLNDNIIIGSILHVADYINKTKGATDQEPKCAAFTSYFWPRLLSHGPSGCGRLLRRAGVRKANLLNIDTILIPICAQSHWTLAVIRPGKRTVTHIDSMRGGCGHGSVKTKLLDLVRFILEDQFVEADWRAVDYEAPRQTNGWDCGVFTITNAMCMALGLNPKFSYTERELTLQRRRLAAMLLNDGFKGEFSLDGF</sequence>
<feature type="region of interest" description="Disordered" evidence="5">
    <location>
        <begin position="403"/>
        <end position="423"/>
    </location>
</feature>
<dbReference type="InterPro" id="IPR003653">
    <property type="entry name" value="Peptidase_C48_C"/>
</dbReference>
<feature type="region of interest" description="Disordered" evidence="5">
    <location>
        <begin position="842"/>
        <end position="879"/>
    </location>
</feature>
<accession>A0AAN6VRR7</accession>
<feature type="compositionally biased region" description="Low complexity" evidence="5">
    <location>
        <begin position="56"/>
        <end position="73"/>
    </location>
</feature>
<evidence type="ECO:0000259" key="6">
    <source>
        <dbReference type="PROSITE" id="PS50600"/>
    </source>
</evidence>
<dbReference type="PANTHER" id="PTHR12606">
    <property type="entry name" value="SENTRIN/SUMO-SPECIFIC PROTEASE"/>
    <property type="match status" value="1"/>
</dbReference>
<evidence type="ECO:0000256" key="3">
    <source>
        <dbReference type="ARBA" id="ARBA00022801"/>
    </source>
</evidence>
<feature type="compositionally biased region" description="Acidic residues" evidence="5">
    <location>
        <begin position="414"/>
        <end position="423"/>
    </location>
</feature>
<dbReference type="SUPFAM" id="SSF54001">
    <property type="entry name" value="Cysteine proteinases"/>
    <property type="match status" value="1"/>
</dbReference>
<evidence type="ECO:0000256" key="5">
    <source>
        <dbReference type="SAM" id="MobiDB-lite"/>
    </source>
</evidence>
<proteinExistence type="inferred from homology"/>
<dbReference type="Gene3D" id="3.40.395.10">
    <property type="entry name" value="Adenoviral Proteinase, Chain A"/>
    <property type="match status" value="1"/>
</dbReference>
<dbReference type="AlphaFoldDB" id="A0AAN6VRR7"/>
<evidence type="ECO:0000313" key="8">
    <source>
        <dbReference type="Proteomes" id="UP001302745"/>
    </source>
</evidence>
<keyword evidence="3" id="KW-0378">Hydrolase</keyword>
<gene>
    <name evidence="7" type="ORF">C8A00DRAFT_13701</name>
</gene>
<feature type="region of interest" description="Disordered" evidence="5">
    <location>
        <begin position="923"/>
        <end position="973"/>
    </location>
</feature>
<feature type="compositionally biased region" description="Basic and acidic residues" evidence="5">
    <location>
        <begin position="923"/>
        <end position="972"/>
    </location>
</feature>
<evidence type="ECO:0000313" key="7">
    <source>
        <dbReference type="EMBL" id="KAK4155250.1"/>
    </source>
</evidence>
<feature type="region of interest" description="Disordered" evidence="5">
    <location>
        <begin position="171"/>
        <end position="199"/>
    </location>
</feature>
<feature type="compositionally biased region" description="Polar residues" evidence="5">
    <location>
        <begin position="142"/>
        <end position="156"/>
    </location>
</feature>
<dbReference type="GO" id="GO:0006508">
    <property type="term" value="P:proteolysis"/>
    <property type="evidence" value="ECO:0007669"/>
    <property type="project" value="UniProtKB-KW"/>
</dbReference>
<dbReference type="Pfam" id="PF02902">
    <property type="entry name" value="Peptidase_C48"/>
    <property type="match status" value="1"/>
</dbReference>
<feature type="compositionally biased region" description="Polar residues" evidence="5">
    <location>
        <begin position="1"/>
        <end position="23"/>
    </location>
</feature>
<dbReference type="PANTHER" id="PTHR12606:SF141">
    <property type="entry name" value="GH15225P-RELATED"/>
    <property type="match status" value="1"/>
</dbReference>
<comment type="similarity">
    <text evidence="1">Belongs to the peptidase C48 family.</text>
</comment>
<feature type="region of interest" description="Disordered" evidence="5">
    <location>
        <begin position="120"/>
        <end position="158"/>
    </location>
</feature>
<dbReference type="GO" id="GO:0016926">
    <property type="term" value="P:protein desumoylation"/>
    <property type="evidence" value="ECO:0007669"/>
    <property type="project" value="TreeGrafter"/>
</dbReference>
<name>A0AAN6VRR7_9PEZI</name>
<feature type="region of interest" description="Disordered" evidence="5">
    <location>
        <begin position="1"/>
        <end position="73"/>
    </location>
</feature>
<keyword evidence="2" id="KW-0645">Protease</keyword>
<evidence type="ECO:0000256" key="1">
    <source>
        <dbReference type="ARBA" id="ARBA00005234"/>
    </source>
</evidence>
<dbReference type="Proteomes" id="UP001302745">
    <property type="component" value="Unassembled WGS sequence"/>
</dbReference>
<organism evidence="7 8">
    <name type="scientific">Chaetomidium leptoderma</name>
    <dbReference type="NCBI Taxonomy" id="669021"/>
    <lineage>
        <taxon>Eukaryota</taxon>
        <taxon>Fungi</taxon>
        <taxon>Dikarya</taxon>
        <taxon>Ascomycota</taxon>
        <taxon>Pezizomycotina</taxon>
        <taxon>Sordariomycetes</taxon>
        <taxon>Sordariomycetidae</taxon>
        <taxon>Sordariales</taxon>
        <taxon>Chaetomiaceae</taxon>
        <taxon>Chaetomidium</taxon>
    </lineage>
</organism>
<keyword evidence="8" id="KW-1185">Reference proteome</keyword>
<reference evidence="7" key="2">
    <citation type="submission" date="2023-05" db="EMBL/GenBank/DDBJ databases">
        <authorList>
            <consortium name="Lawrence Berkeley National Laboratory"/>
            <person name="Steindorff A."/>
            <person name="Hensen N."/>
            <person name="Bonometti L."/>
            <person name="Westerberg I."/>
            <person name="Brannstrom I.O."/>
            <person name="Guillou S."/>
            <person name="Cros-Aarteil S."/>
            <person name="Calhoun S."/>
            <person name="Haridas S."/>
            <person name="Kuo A."/>
            <person name="Mondo S."/>
            <person name="Pangilinan J."/>
            <person name="Riley R."/>
            <person name="Labutti K."/>
            <person name="Andreopoulos B."/>
            <person name="Lipzen A."/>
            <person name="Chen C."/>
            <person name="Yanf M."/>
            <person name="Daum C."/>
            <person name="Ng V."/>
            <person name="Clum A."/>
            <person name="Ohm R."/>
            <person name="Martin F."/>
            <person name="Silar P."/>
            <person name="Natvig D."/>
            <person name="Lalanne C."/>
            <person name="Gautier V."/>
            <person name="Ament-Velasquez S.L."/>
            <person name="Kruys A."/>
            <person name="Hutchinson M.I."/>
            <person name="Powell A.J."/>
            <person name="Barry K."/>
            <person name="Miller A.N."/>
            <person name="Grigoriev I.V."/>
            <person name="Debuchy R."/>
            <person name="Gladieux P."/>
            <person name="Thoren M.H."/>
            <person name="Johannesson H."/>
        </authorList>
    </citation>
    <scope>NUCLEOTIDE SEQUENCE</scope>
    <source>
        <strain evidence="7">CBS 538.74</strain>
    </source>
</reference>
<evidence type="ECO:0000256" key="2">
    <source>
        <dbReference type="ARBA" id="ARBA00022670"/>
    </source>
</evidence>